<dbReference type="Proteomes" id="UP000053105">
    <property type="component" value="Unassembled WGS sequence"/>
</dbReference>
<protein>
    <submittedName>
        <fullName evidence="2">Uncharacterized protein</fullName>
    </submittedName>
</protein>
<keyword evidence="3" id="KW-1185">Reference proteome</keyword>
<feature type="compositionally biased region" description="Basic residues" evidence="1">
    <location>
        <begin position="200"/>
        <end position="215"/>
    </location>
</feature>
<name>A0A0M9A892_9HYME</name>
<evidence type="ECO:0000256" key="1">
    <source>
        <dbReference type="SAM" id="MobiDB-lite"/>
    </source>
</evidence>
<feature type="region of interest" description="Disordered" evidence="1">
    <location>
        <begin position="185"/>
        <end position="215"/>
    </location>
</feature>
<reference evidence="2 3" key="1">
    <citation type="submission" date="2015-07" db="EMBL/GenBank/DDBJ databases">
        <title>The genome of Melipona quadrifasciata.</title>
        <authorList>
            <person name="Pan H."/>
            <person name="Kapheim K."/>
        </authorList>
    </citation>
    <scope>NUCLEOTIDE SEQUENCE [LARGE SCALE GENOMIC DNA]</scope>
    <source>
        <strain evidence="2">0111107301</strain>
        <tissue evidence="2">Whole body</tissue>
    </source>
</reference>
<dbReference type="AlphaFoldDB" id="A0A0M9A892"/>
<dbReference type="EMBL" id="KQ435727">
    <property type="protein sequence ID" value="KOX77879.1"/>
    <property type="molecule type" value="Genomic_DNA"/>
</dbReference>
<proteinExistence type="predicted"/>
<sequence>MVAAVALMGHGIYNQANARESLATCAEKASPRSLIFRPRPACFQAECPLGKTPVAINPASFPQHSRSLSERGVHLATAGHGSLWDSPKKLGSLVGFFENSLEDVGQLYDEEERFSTFERMKEKTDEREDGECGDVPSHSISCEKGQTIAVSRWRRDIKGQRFWLESPAACLPRCENNLHWGIVKNSSRPESSSRNELGHHLLKWRERKHRGQAQV</sequence>
<accession>A0A0M9A892</accession>
<gene>
    <name evidence="2" type="ORF">WN51_05765</name>
</gene>
<evidence type="ECO:0000313" key="3">
    <source>
        <dbReference type="Proteomes" id="UP000053105"/>
    </source>
</evidence>
<evidence type="ECO:0000313" key="2">
    <source>
        <dbReference type="EMBL" id="KOX77879.1"/>
    </source>
</evidence>
<dbReference type="OrthoDB" id="10631396at2759"/>
<organism evidence="2 3">
    <name type="scientific">Melipona quadrifasciata</name>
    <dbReference type="NCBI Taxonomy" id="166423"/>
    <lineage>
        <taxon>Eukaryota</taxon>
        <taxon>Metazoa</taxon>
        <taxon>Ecdysozoa</taxon>
        <taxon>Arthropoda</taxon>
        <taxon>Hexapoda</taxon>
        <taxon>Insecta</taxon>
        <taxon>Pterygota</taxon>
        <taxon>Neoptera</taxon>
        <taxon>Endopterygota</taxon>
        <taxon>Hymenoptera</taxon>
        <taxon>Apocrita</taxon>
        <taxon>Aculeata</taxon>
        <taxon>Apoidea</taxon>
        <taxon>Anthophila</taxon>
        <taxon>Apidae</taxon>
        <taxon>Melipona</taxon>
    </lineage>
</organism>